<dbReference type="Gene3D" id="3.30.160.60">
    <property type="entry name" value="Classic Zinc Finger"/>
    <property type="match status" value="6"/>
</dbReference>
<dbReference type="SUPFAM" id="SSF57667">
    <property type="entry name" value="beta-beta-alpha zinc fingers"/>
    <property type="match status" value="4"/>
</dbReference>
<dbReference type="Pfam" id="PF00096">
    <property type="entry name" value="zf-C2H2"/>
    <property type="match status" value="5"/>
</dbReference>
<feature type="domain" description="C2H2-type" evidence="11">
    <location>
        <begin position="471"/>
        <end position="498"/>
    </location>
</feature>
<dbReference type="InParanoid" id="K1PF23"/>
<dbReference type="GO" id="GO:0008270">
    <property type="term" value="F:zinc ion binding"/>
    <property type="evidence" value="ECO:0007669"/>
    <property type="project" value="UniProtKB-KW"/>
</dbReference>
<evidence type="ECO:0000256" key="5">
    <source>
        <dbReference type="ARBA" id="ARBA00022771"/>
    </source>
</evidence>
<proteinExistence type="inferred from homology"/>
<evidence type="ECO:0000256" key="9">
    <source>
        <dbReference type="ARBA" id="ARBA00023242"/>
    </source>
</evidence>
<name>K1PF23_MAGGI</name>
<keyword evidence="8" id="KW-0804">Transcription</keyword>
<dbReference type="FunFam" id="3.30.160.60:FF:000100">
    <property type="entry name" value="Zinc finger 45-like"/>
    <property type="match status" value="1"/>
</dbReference>
<dbReference type="HOGENOM" id="CLU_345903_0_0_1"/>
<dbReference type="InterPro" id="IPR036236">
    <property type="entry name" value="Znf_C2H2_sf"/>
</dbReference>
<evidence type="ECO:0000256" key="8">
    <source>
        <dbReference type="ARBA" id="ARBA00023163"/>
    </source>
</evidence>
<evidence type="ECO:0000256" key="2">
    <source>
        <dbReference type="ARBA" id="ARBA00006991"/>
    </source>
</evidence>
<feature type="region of interest" description="Disordered" evidence="10">
    <location>
        <begin position="775"/>
        <end position="794"/>
    </location>
</feature>
<protein>
    <submittedName>
        <fullName evidence="12">GDNF-inducible zinc finger protein 1</fullName>
    </submittedName>
</protein>
<dbReference type="Pfam" id="PF13912">
    <property type="entry name" value="zf-C2H2_6"/>
    <property type="match status" value="1"/>
</dbReference>
<dbReference type="GO" id="GO:0005634">
    <property type="term" value="C:nucleus"/>
    <property type="evidence" value="ECO:0007669"/>
    <property type="project" value="UniProtKB-SubCell"/>
</dbReference>
<feature type="region of interest" description="Disordered" evidence="10">
    <location>
        <begin position="693"/>
        <end position="742"/>
    </location>
</feature>
<comment type="subcellular location">
    <subcellularLocation>
        <location evidence="1">Nucleus</location>
    </subcellularLocation>
</comment>
<feature type="domain" description="C2H2-type" evidence="11">
    <location>
        <begin position="441"/>
        <end position="469"/>
    </location>
</feature>
<evidence type="ECO:0000256" key="10">
    <source>
        <dbReference type="SAM" id="MobiDB-lite"/>
    </source>
</evidence>
<feature type="domain" description="C2H2-type" evidence="11">
    <location>
        <begin position="499"/>
        <end position="526"/>
    </location>
</feature>
<evidence type="ECO:0000256" key="3">
    <source>
        <dbReference type="ARBA" id="ARBA00022723"/>
    </source>
</evidence>
<evidence type="ECO:0000313" key="12">
    <source>
        <dbReference type="EMBL" id="EKC20173.1"/>
    </source>
</evidence>
<organism evidence="12">
    <name type="scientific">Magallana gigas</name>
    <name type="common">Pacific oyster</name>
    <name type="synonym">Crassostrea gigas</name>
    <dbReference type="NCBI Taxonomy" id="29159"/>
    <lineage>
        <taxon>Eukaryota</taxon>
        <taxon>Metazoa</taxon>
        <taxon>Spiralia</taxon>
        <taxon>Lophotrochozoa</taxon>
        <taxon>Mollusca</taxon>
        <taxon>Bivalvia</taxon>
        <taxon>Autobranchia</taxon>
        <taxon>Pteriomorphia</taxon>
        <taxon>Ostreida</taxon>
        <taxon>Ostreoidea</taxon>
        <taxon>Ostreidae</taxon>
        <taxon>Magallana</taxon>
    </lineage>
</organism>
<evidence type="ECO:0000256" key="7">
    <source>
        <dbReference type="ARBA" id="ARBA00023015"/>
    </source>
</evidence>
<feature type="compositionally biased region" description="Basic and acidic residues" evidence="10">
    <location>
        <begin position="230"/>
        <end position="239"/>
    </location>
</feature>
<keyword evidence="5" id="KW-0863">Zinc-finger</keyword>
<evidence type="ECO:0000259" key="11">
    <source>
        <dbReference type="PROSITE" id="PS50157"/>
    </source>
</evidence>
<dbReference type="PROSITE" id="PS50157">
    <property type="entry name" value="ZINC_FINGER_C2H2_2"/>
    <property type="match status" value="7"/>
</dbReference>
<keyword evidence="4" id="KW-0677">Repeat</keyword>
<sequence length="817" mass="92622">MKLFTSVTAKLTQDLQDILCQNTDECLSESATVQELVSRTGLMLIQTGSVWELVGDIQSVCSAYVALARLLDNEFSICIENLKLEEVIPLKTAGATDFLNSALNSAGESESRSDEDVDVNEDTEHARKRRKTSRKVPEPVVLSINADDIGGYQYHDSERVKSRESLTEYLSEKEVKDQSLTVEMTEKNEKSVNSTKSIEGGRKKLRISLKRVGRKRVVKNASGNSSEKSAVAEKRPKRREAIKEQCYASNNSHNKLSAKVTKICESGKKEKQEVDSEIVKKQTQTESEHVNQSEIEEKIRDLRQGHINEQGDGINEFKEYDSLNEMDVTKNDNLLYKKVEKQWLRDTDTKAQNIPCQIKDCAFVGKLKQNAIEHYARMHSVRNLKCKCCDTYFSLFRDLKRHLKHHNISIRCEKCGKLYKSERSFKEHQKTHQKDFVKPLHECETCGKKFSTKYVLQYHIKSEHMGIKKSFICPTCGKSFTQKQSYTTHANVHMGLRPFVCEVCGVSFPYEKSLREHKYMHDERKNFKCEICGKQFKQPSALCTHLKIHKETKDHLCKVCGKGFTQRQALLRHERVHSGDKPFTCNICFKNFNDASIIRRHLIMVHKANPKDWTSFTLNDTPRQINHFVQVLSGELQPQLKKRLKAPNHMVTTQESTTNDVQAVSQLSLVSNTDSRAHAALALTSMASHGSVLDNSDSVNSSKDSPLETNIVSSHGPINPLSQPSVCPPNAPSVLTESQGGTSLYNNYPPSLPSSRFSSLQSGSDVVEHREQLNTTHLNPDYNKSTKHHSTTKKDTTVSEIIIAIIIISSEERTRFL</sequence>
<dbReference type="EMBL" id="JH816020">
    <property type="protein sequence ID" value="EKC20173.1"/>
    <property type="molecule type" value="Genomic_DNA"/>
</dbReference>
<comment type="similarity">
    <text evidence="2">Belongs to the krueppel C2H2-type zinc-finger protein family.</text>
</comment>
<evidence type="ECO:0000256" key="4">
    <source>
        <dbReference type="ARBA" id="ARBA00022737"/>
    </source>
</evidence>
<dbReference type="InterPro" id="IPR050826">
    <property type="entry name" value="Krueppel_C2H2_ZnFinger"/>
</dbReference>
<dbReference type="SMART" id="SM00355">
    <property type="entry name" value="ZnF_C2H2"/>
    <property type="match status" value="9"/>
</dbReference>
<feature type="domain" description="C2H2-type" evidence="11">
    <location>
        <begin position="410"/>
        <end position="432"/>
    </location>
</feature>
<accession>K1PF23</accession>
<feature type="domain" description="C2H2-type" evidence="11">
    <location>
        <begin position="583"/>
        <end position="611"/>
    </location>
</feature>
<feature type="region of interest" description="Disordered" evidence="10">
    <location>
        <begin position="217"/>
        <end position="239"/>
    </location>
</feature>
<evidence type="ECO:0000256" key="1">
    <source>
        <dbReference type="ARBA" id="ARBA00004123"/>
    </source>
</evidence>
<feature type="compositionally biased region" description="Low complexity" evidence="10">
    <location>
        <begin position="693"/>
        <end position="704"/>
    </location>
</feature>
<keyword evidence="9" id="KW-0539">Nucleus</keyword>
<keyword evidence="3" id="KW-0479">Metal-binding</keyword>
<dbReference type="PANTHER" id="PTHR24377">
    <property type="entry name" value="IP01015P-RELATED"/>
    <property type="match status" value="1"/>
</dbReference>
<feature type="region of interest" description="Disordered" evidence="10">
    <location>
        <begin position="105"/>
        <end position="136"/>
    </location>
</feature>
<dbReference type="FunFam" id="3.30.160.60:FF:000193">
    <property type="entry name" value="Zinc finger protein 300"/>
    <property type="match status" value="1"/>
</dbReference>
<keyword evidence="7" id="KW-0805">Transcription regulation</keyword>
<evidence type="ECO:0000256" key="6">
    <source>
        <dbReference type="ARBA" id="ARBA00022833"/>
    </source>
</evidence>
<gene>
    <name evidence="12" type="ORF">CGI_10006550</name>
</gene>
<feature type="domain" description="C2H2-type" evidence="11">
    <location>
        <begin position="555"/>
        <end position="582"/>
    </location>
</feature>
<dbReference type="AlphaFoldDB" id="K1PF23"/>
<reference evidence="12" key="1">
    <citation type="journal article" date="2012" name="Nature">
        <title>The oyster genome reveals stress adaptation and complexity of shell formation.</title>
        <authorList>
            <person name="Zhang G."/>
            <person name="Fang X."/>
            <person name="Guo X."/>
            <person name="Li L."/>
            <person name="Luo R."/>
            <person name="Xu F."/>
            <person name="Yang P."/>
            <person name="Zhang L."/>
            <person name="Wang X."/>
            <person name="Qi H."/>
            <person name="Xiong Z."/>
            <person name="Que H."/>
            <person name="Xie Y."/>
            <person name="Holland P.W."/>
            <person name="Paps J."/>
            <person name="Zhu Y."/>
            <person name="Wu F."/>
            <person name="Chen Y."/>
            <person name="Wang J."/>
            <person name="Peng C."/>
            <person name="Meng J."/>
            <person name="Yang L."/>
            <person name="Liu J."/>
            <person name="Wen B."/>
            <person name="Zhang N."/>
            <person name="Huang Z."/>
            <person name="Zhu Q."/>
            <person name="Feng Y."/>
            <person name="Mount A."/>
            <person name="Hedgecock D."/>
            <person name="Xu Z."/>
            <person name="Liu Y."/>
            <person name="Domazet-Loso T."/>
            <person name="Du Y."/>
            <person name="Sun X."/>
            <person name="Zhang S."/>
            <person name="Liu B."/>
            <person name="Cheng P."/>
            <person name="Jiang X."/>
            <person name="Li J."/>
            <person name="Fan D."/>
            <person name="Wang W."/>
            <person name="Fu W."/>
            <person name="Wang T."/>
            <person name="Wang B."/>
            <person name="Zhang J."/>
            <person name="Peng Z."/>
            <person name="Li Y."/>
            <person name="Li N."/>
            <person name="Wang J."/>
            <person name="Chen M."/>
            <person name="He Y."/>
            <person name="Tan F."/>
            <person name="Song X."/>
            <person name="Zheng Q."/>
            <person name="Huang R."/>
            <person name="Yang H."/>
            <person name="Du X."/>
            <person name="Chen L."/>
            <person name="Yang M."/>
            <person name="Gaffney P.M."/>
            <person name="Wang S."/>
            <person name="Luo L."/>
            <person name="She Z."/>
            <person name="Ming Y."/>
            <person name="Huang W."/>
            <person name="Zhang S."/>
            <person name="Huang B."/>
            <person name="Zhang Y."/>
            <person name="Qu T."/>
            <person name="Ni P."/>
            <person name="Miao G."/>
            <person name="Wang J."/>
            <person name="Wang Q."/>
            <person name="Steinberg C.E."/>
            <person name="Wang H."/>
            <person name="Li N."/>
            <person name="Qian L."/>
            <person name="Zhang G."/>
            <person name="Li Y."/>
            <person name="Yang H."/>
            <person name="Liu X."/>
            <person name="Wang J."/>
            <person name="Yin Y."/>
            <person name="Wang J."/>
        </authorList>
    </citation>
    <scope>NUCLEOTIDE SEQUENCE [LARGE SCALE GENOMIC DNA]</scope>
    <source>
        <strain evidence="12">05x7-T-G4-1.051#20</strain>
    </source>
</reference>
<keyword evidence="6" id="KW-0862">Zinc</keyword>
<feature type="domain" description="C2H2-type" evidence="11">
    <location>
        <begin position="527"/>
        <end position="554"/>
    </location>
</feature>
<feature type="compositionally biased region" description="Polar residues" evidence="10">
    <location>
        <begin position="733"/>
        <end position="742"/>
    </location>
</feature>
<dbReference type="PROSITE" id="PS00028">
    <property type="entry name" value="ZINC_FINGER_C2H2_1"/>
    <property type="match status" value="8"/>
</dbReference>
<dbReference type="FunFam" id="3.30.160.60:FF:000446">
    <property type="entry name" value="Zinc finger protein"/>
    <property type="match status" value="1"/>
</dbReference>
<dbReference type="InterPro" id="IPR013087">
    <property type="entry name" value="Znf_C2H2_type"/>
</dbReference>